<proteinExistence type="inferred from homology"/>
<comment type="subcellular location">
    <subcellularLocation>
        <location evidence="3">Cytoplasm</location>
        <location evidence="3">Cytoskeleton</location>
    </subcellularLocation>
</comment>
<comment type="similarity">
    <text evidence="3">Belongs to the histidine acid phosphatase family. VIP1 subfamily.</text>
</comment>
<dbReference type="RefSeq" id="XP_022383021.1">
    <property type="nucleotide sequence ID" value="XM_022539096.1"/>
</dbReference>
<dbReference type="GO" id="GO:0032958">
    <property type="term" value="P:inositol phosphate biosynthetic process"/>
    <property type="evidence" value="ECO:0007669"/>
    <property type="project" value="TreeGrafter"/>
</dbReference>
<evidence type="ECO:0000256" key="2">
    <source>
        <dbReference type="ARBA" id="ARBA00034629"/>
    </source>
</evidence>
<dbReference type="Gene3D" id="3.40.50.11950">
    <property type="match status" value="1"/>
</dbReference>
<dbReference type="Pfam" id="PF18086">
    <property type="entry name" value="PPIP5K2_N"/>
    <property type="match status" value="1"/>
</dbReference>
<dbReference type="EMBL" id="LYCR01000223">
    <property type="protein sequence ID" value="OGM39304.1"/>
    <property type="molecule type" value="Genomic_DNA"/>
</dbReference>
<comment type="caution">
    <text evidence="5">The sequence shown here is derived from an EMBL/GenBank/DDBJ whole genome shotgun (WGS) entry which is preliminary data.</text>
</comment>
<protein>
    <recommendedName>
        <fullName evidence="3">Inositol hexakisphosphate and diphosphoinositol-pentakisphosphate kinase</fullName>
        <ecNumber evidence="3">2.7.4.24</ecNumber>
    </recommendedName>
</protein>
<evidence type="ECO:0000256" key="3">
    <source>
        <dbReference type="RuleBase" id="RU365032"/>
    </source>
</evidence>
<dbReference type="GO" id="GO:0005524">
    <property type="term" value="F:ATP binding"/>
    <property type="evidence" value="ECO:0007669"/>
    <property type="project" value="UniProtKB-KW"/>
</dbReference>
<evidence type="ECO:0000313" key="6">
    <source>
        <dbReference type="Proteomes" id="UP000179179"/>
    </source>
</evidence>
<comment type="catalytic activity">
    <reaction evidence="1">
        <text>5-diphospho-1D-myo-inositol 1,2,3,4,6-pentakisphosphate + ATP + H(+) = 1,5-bis(diphospho)-1D-myo-inositol 2,3,4,6-tetrakisphosphate + ADP</text>
        <dbReference type="Rhea" id="RHEA:10276"/>
        <dbReference type="ChEBI" id="CHEBI:15378"/>
        <dbReference type="ChEBI" id="CHEBI:30616"/>
        <dbReference type="ChEBI" id="CHEBI:58628"/>
        <dbReference type="ChEBI" id="CHEBI:77983"/>
        <dbReference type="ChEBI" id="CHEBI:456216"/>
        <dbReference type="EC" id="2.7.4.24"/>
    </reaction>
    <physiologicalReaction direction="left-to-right" evidence="1">
        <dbReference type="Rhea" id="RHEA:10277"/>
    </physiologicalReaction>
</comment>
<reference evidence="5 6" key="1">
    <citation type="journal article" date="2016" name="Genome Biol. Evol.">
        <title>Draft genome sequence of an aflatoxigenic Aspergillus species, A. bombycis.</title>
        <authorList>
            <person name="Moore G.G."/>
            <person name="Mack B.M."/>
            <person name="Beltz S.B."/>
            <person name="Gilbert M.K."/>
        </authorList>
    </citation>
    <scope>NUCLEOTIDE SEQUENCE [LARGE SCALE GENOMIC DNA]</scope>
    <source>
        <strain evidence="6">NRRL 26010</strain>
    </source>
</reference>
<dbReference type="GO" id="GO:0033857">
    <property type="term" value="F:5-diphosphoinositol pentakisphosphate 1-kinase activity"/>
    <property type="evidence" value="ECO:0007669"/>
    <property type="project" value="TreeGrafter"/>
</dbReference>
<name>A0A1F7ZIN1_9EURO</name>
<dbReference type="Gene3D" id="3.30.470.20">
    <property type="entry name" value="ATP-grasp fold, B domain"/>
    <property type="match status" value="1"/>
</dbReference>
<dbReference type="PANTHER" id="PTHR12750:SF9">
    <property type="entry name" value="INOSITOL HEXAKISPHOSPHATE AND DIPHOSPHOINOSITOL-PENTAKISPHOSPHATE KINASE"/>
    <property type="match status" value="1"/>
</dbReference>
<keyword evidence="3" id="KW-0963">Cytoplasm</keyword>
<dbReference type="GO" id="GO:0052723">
    <property type="term" value="F:inositol hexakisphosphate 1-kinase activity"/>
    <property type="evidence" value="ECO:0007669"/>
    <property type="project" value="RHEA"/>
</dbReference>
<dbReference type="GO" id="GO:0005829">
    <property type="term" value="C:cytosol"/>
    <property type="evidence" value="ECO:0007669"/>
    <property type="project" value="TreeGrafter"/>
</dbReference>
<evidence type="ECO:0000259" key="4">
    <source>
        <dbReference type="Pfam" id="PF18086"/>
    </source>
</evidence>
<dbReference type="STRING" id="109264.A0A1F7ZIN1"/>
<sequence length="405" mass="45267">MSALYKLAAVNNGPETSWDDNHMRLLTRLNDEDIEILQLPSPKCSAKRISTELCRAPGQKDHIMSPPWRLGICAMEDKALSKANQEIFRRLQVDGLIEVVLFGDKTLLSKTPEEWPICDFLIAFYSDGFPLEKVISYTRLRSPFCYNDLLMQGVLFDRRLCNRVLDHLGVQTPKRLEVNRDGGPRAHDWGLVQHVYDRIGLELPGPGEAEATRRRSHPPSVSLSEDGNTLLVDGRTLHKPFVEKPVSAEDHNIYIYFPCSEYDPELVVPRCITEQGTTSSYVYEPLLNADNGEDVKAYAVGPQYCFAVTRKSPAVTGVVHRDATGKEVRLPTEVSKQEADAAAKISTGFGQSVCGFDIVRNKGKSYVIDVNGWTSVKNQPSFYGQCAEILQQMLMSHVAHGIAKN</sequence>
<evidence type="ECO:0000256" key="1">
    <source>
        <dbReference type="ARBA" id="ARBA00033696"/>
    </source>
</evidence>
<organism evidence="5 6">
    <name type="scientific">Aspergillus bombycis</name>
    <dbReference type="NCBI Taxonomy" id="109264"/>
    <lineage>
        <taxon>Eukaryota</taxon>
        <taxon>Fungi</taxon>
        <taxon>Dikarya</taxon>
        <taxon>Ascomycota</taxon>
        <taxon>Pezizomycotina</taxon>
        <taxon>Eurotiomycetes</taxon>
        <taxon>Eurotiomycetidae</taxon>
        <taxon>Eurotiales</taxon>
        <taxon>Aspergillaceae</taxon>
        <taxon>Aspergillus</taxon>
    </lineage>
</organism>
<dbReference type="SUPFAM" id="SSF56059">
    <property type="entry name" value="Glutathione synthetase ATP-binding domain-like"/>
    <property type="match status" value="1"/>
</dbReference>
<dbReference type="AlphaFoldDB" id="A0A1F7ZIN1"/>
<dbReference type="GO" id="GO:0005856">
    <property type="term" value="C:cytoskeleton"/>
    <property type="evidence" value="ECO:0007669"/>
    <property type="project" value="UniProtKB-SubCell"/>
</dbReference>
<dbReference type="InterPro" id="IPR037446">
    <property type="entry name" value="His_Pase_VIP1"/>
</dbReference>
<comment type="function">
    <text evidence="3">Bifunctional inositol kinase that acts in concert with the IP6K kinases to synthesize the diphosphate group-containing inositol pyrophosphates diphosphoinositol pentakisphosphate, PP-InsP5, and bis-diphosphoinositol tetrakisphosphate, (PP)2-InsP4. PP-InsP5 and (PP)2-InsP4, also respectively called InsP7 and InsP8, may regulate a variety of cellular processes, including apoptosis, vesicle trafficking, cytoskeletal dynamics, and exocytosis. Phosphorylates inositol hexakisphosphate (InsP6).</text>
</comment>
<keyword evidence="3" id="KW-0808">Transferase</keyword>
<dbReference type="OrthoDB" id="18042at2759"/>
<keyword evidence="6" id="KW-1185">Reference proteome</keyword>
<dbReference type="Proteomes" id="UP000179179">
    <property type="component" value="Unassembled WGS sequence"/>
</dbReference>
<keyword evidence="3" id="KW-0418">Kinase</keyword>
<keyword evidence="3" id="KW-0067">ATP-binding</keyword>
<dbReference type="InterPro" id="IPR040557">
    <property type="entry name" value="VIP1_N"/>
</dbReference>
<dbReference type="GeneID" id="34455358"/>
<dbReference type="GO" id="GO:0006020">
    <property type="term" value="P:inositol metabolic process"/>
    <property type="evidence" value="ECO:0007669"/>
    <property type="project" value="TreeGrafter"/>
</dbReference>
<feature type="domain" description="VIP1 N-terminal" evidence="4">
    <location>
        <begin position="69"/>
        <end position="157"/>
    </location>
</feature>
<dbReference type="EC" id="2.7.4.24" evidence="3"/>
<gene>
    <name evidence="5" type="ORF">ABOM_011968</name>
</gene>
<keyword evidence="3" id="KW-0547">Nucleotide-binding</keyword>
<comment type="catalytic activity">
    <reaction evidence="2">
        <text>1D-myo-inositol hexakisphosphate + ATP = 1-diphospho-1D-myo-inositol 2,3,4,5,6-pentakisphosphate + ADP</text>
        <dbReference type="Rhea" id="RHEA:37459"/>
        <dbReference type="ChEBI" id="CHEBI:30616"/>
        <dbReference type="ChEBI" id="CHEBI:58130"/>
        <dbReference type="ChEBI" id="CHEBI:74946"/>
        <dbReference type="ChEBI" id="CHEBI:456216"/>
        <dbReference type="EC" id="2.7.4.24"/>
    </reaction>
    <physiologicalReaction direction="left-to-right" evidence="2">
        <dbReference type="Rhea" id="RHEA:37460"/>
    </physiologicalReaction>
</comment>
<dbReference type="PANTHER" id="PTHR12750">
    <property type="entry name" value="DIPHOSPHOINOSITOL PENTAKISPHOSPHATE KINASE"/>
    <property type="match status" value="1"/>
</dbReference>
<accession>A0A1F7ZIN1</accession>
<evidence type="ECO:0000313" key="5">
    <source>
        <dbReference type="EMBL" id="OGM39304.1"/>
    </source>
</evidence>